<feature type="compositionally biased region" description="Low complexity" evidence="1">
    <location>
        <begin position="526"/>
        <end position="551"/>
    </location>
</feature>
<evidence type="ECO:0000313" key="2">
    <source>
        <dbReference type="EMBL" id="CAF2954765.1"/>
    </source>
</evidence>
<feature type="compositionally biased region" description="Low complexity" evidence="1">
    <location>
        <begin position="401"/>
        <end position="424"/>
    </location>
</feature>
<feature type="region of interest" description="Disordered" evidence="1">
    <location>
        <begin position="132"/>
        <end position="170"/>
    </location>
</feature>
<feature type="compositionally biased region" description="Basic and acidic residues" evidence="1">
    <location>
        <begin position="155"/>
        <end position="165"/>
    </location>
</feature>
<name>A0A7R8CWP3_LEPSM</name>
<organism evidence="2 3">
    <name type="scientific">Lepeophtheirus salmonis</name>
    <name type="common">Salmon louse</name>
    <name type="synonym">Caligus salmonis</name>
    <dbReference type="NCBI Taxonomy" id="72036"/>
    <lineage>
        <taxon>Eukaryota</taxon>
        <taxon>Metazoa</taxon>
        <taxon>Ecdysozoa</taxon>
        <taxon>Arthropoda</taxon>
        <taxon>Crustacea</taxon>
        <taxon>Multicrustacea</taxon>
        <taxon>Hexanauplia</taxon>
        <taxon>Copepoda</taxon>
        <taxon>Siphonostomatoida</taxon>
        <taxon>Caligidae</taxon>
        <taxon>Lepeophtheirus</taxon>
    </lineage>
</organism>
<sequence length="598" mass="67011">MVSEEKSSAEQPNFNRGDRVSASVRLRNNNKKEDQSKKKRNRHSGDFGFFSKAEPKSEMTTDSSDDEQDLKDWSYITFPNKDVDKPDVIESKVLKSSLETNGPKMTPIKVVTREVPGLLPLRPLSTVIGNVPGPASATNPGNKRLSGDFSGYGRSPKENNRRKSEVYSSASSGVVRVSHEEFEFKKHELALSAPLVEEEDDGSEIEIEEKSKVLTPKLSNKLLQSKIAAGLGRRSITSVNLNSNKKNSYRSALCKSQENLVKATAFNVDESLDKDKSTLKKGLLWQQRDKLFSRRTSRITEMGEFIFKIKCGEVEDVELLDKRGYLTICISLPRDGKVYLRKTDGIREWYSLLKECVRECKKRRKESGALFRKQITDSSSIENWLQARKKIGLQYSYSDSTPEISKIPSSSSPKTSSQPPFSSSEKQERMKKSDFEKGTLSPACPLIHPSFEFFFFFSSPQEIKRRNSGIKSSSNGGSGDSKKINRLSLMSDIELPDCCNQDLGIDLEKGIFLRKKYLIPGDAESNDSGNNSMNTNGSVGSTTSSSGSGSNRSEERLETHFENIDIRDRSSDVFKNRDLKGGRRRSTQHVPGLQITHV</sequence>
<proteinExistence type="predicted"/>
<reference evidence="2" key="1">
    <citation type="submission" date="2021-02" db="EMBL/GenBank/DDBJ databases">
        <authorList>
            <person name="Bekaert M."/>
        </authorList>
    </citation>
    <scope>NUCLEOTIDE SEQUENCE</scope>
    <source>
        <strain evidence="2">IoA-00</strain>
    </source>
</reference>
<dbReference type="AlphaFoldDB" id="A0A7R8CWP3"/>
<dbReference type="OrthoDB" id="10637397at2759"/>
<gene>
    <name evidence="2" type="ORF">LSAA_10191</name>
</gene>
<keyword evidence="3" id="KW-1185">Reference proteome</keyword>
<feature type="compositionally biased region" description="Basic and acidic residues" evidence="1">
    <location>
        <begin position="425"/>
        <end position="437"/>
    </location>
</feature>
<dbReference type="EMBL" id="HG994584">
    <property type="protein sequence ID" value="CAF2954765.1"/>
    <property type="molecule type" value="Genomic_DNA"/>
</dbReference>
<feature type="region of interest" description="Disordered" evidence="1">
    <location>
        <begin position="522"/>
        <end position="598"/>
    </location>
</feature>
<evidence type="ECO:0000313" key="3">
    <source>
        <dbReference type="Proteomes" id="UP000675881"/>
    </source>
</evidence>
<protein>
    <submittedName>
        <fullName evidence="2">(salmon louse) hypothetical protein</fullName>
    </submittedName>
</protein>
<feature type="compositionally biased region" description="Basic and acidic residues" evidence="1">
    <location>
        <begin position="552"/>
        <end position="581"/>
    </location>
</feature>
<dbReference type="Proteomes" id="UP000675881">
    <property type="component" value="Chromosome 5"/>
</dbReference>
<feature type="region of interest" description="Disordered" evidence="1">
    <location>
        <begin position="1"/>
        <end position="70"/>
    </location>
</feature>
<evidence type="ECO:0000256" key="1">
    <source>
        <dbReference type="SAM" id="MobiDB-lite"/>
    </source>
</evidence>
<feature type="region of interest" description="Disordered" evidence="1">
    <location>
        <begin position="401"/>
        <end position="437"/>
    </location>
</feature>
<accession>A0A7R8CWP3</accession>